<accession>A0A222FPY8</accession>
<evidence type="ECO:0000313" key="1">
    <source>
        <dbReference type="EMBL" id="ASP40782.1"/>
    </source>
</evidence>
<dbReference type="KEGG" id="bsan:CHH28_01175"/>
<evidence type="ECO:0000313" key="2">
    <source>
        <dbReference type="Proteomes" id="UP000202440"/>
    </source>
</evidence>
<dbReference type="EMBL" id="CP022530">
    <property type="protein sequence ID" value="ASP40782.1"/>
    <property type="molecule type" value="Genomic_DNA"/>
</dbReference>
<sequence length="531" mass="60720">MTYGTLIDISHDTSSNPVAYIPPQCYTDPVSDNGAHNPCYVCHTNSKRPNFLNDTDVQTTYTFPEPGVDNYWRNAFKDRRTEVSQISDEEILKYVREDNYQTDSGDIILAQKLAQPPKQWDRNDNGQWDGYVPDVYFNFDDEGFDTAPDGSLTGWRVFAYYPFPGTFMPTNGSTDDVMIRLPAAFRQNRKGEFDKEIYKLNLAIAESIAREKDVPFGPVDETQLGVDLNKDGVLSISSVIRYEWAPLQDRHMYYVGLAGELQKAGEVKAAARLLPVGTEFAHTVRYLDVTAEGTRMAKRMKEFRYGKKSFWQNYHQLRTIVDKEIKERHDFPERTKQVTGNAEQGLTVAHGWTYQGFIEDDAGQLRPQNYEETYFCAGCHGGMGASNDTIVSLERKFDHGTFRDGWYHWFDKDLSGVADPKREDGQGEYAFYLQNNPTGNEYRNNYEVLNKFFNADMTPKAEAFAQLQQDISVLLMPSAQRALELNKAYKVLVKEQTFAQGRDAILAPLPHMHEQVELDSDTGIEEILSYY</sequence>
<reference evidence="1 2" key="1">
    <citation type="submission" date="2017-07" db="EMBL/GenBank/DDBJ databases">
        <title>Annotated genome sequence of Bacterioplanes sanyensis isolated from Red Sea.</title>
        <authorList>
            <person name="Rehman Z.U."/>
        </authorList>
    </citation>
    <scope>NUCLEOTIDE SEQUENCE [LARGE SCALE GENOMIC DNA]</scope>
    <source>
        <strain evidence="1 2">NV9</strain>
    </source>
</reference>
<gene>
    <name evidence="1" type="ORF">CHH28_01175</name>
</gene>
<name>A0A222FPY8_9GAMM</name>
<keyword evidence="2" id="KW-1185">Reference proteome</keyword>
<protein>
    <submittedName>
        <fullName evidence="1">Uncharacterized protein</fullName>
    </submittedName>
</protein>
<dbReference type="OrthoDB" id="8692at2"/>
<dbReference type="AlphaFoldDB" id="A0A222FPY8"/>
<organism evidence="1 2">
    <name type="scientific">Bacterioplanes sanyensis</name>
    <dbReference type="NCBI Taxonomy" id="1249553"/>
    <lineage>
        <taxon>Bacteria</taxon>
        <taxon>Pseudomonadati</taxon>
        <taxon>Pseudomonadota</taxon>
        <taxon>Gammaproteobacteria</taxon>
        <taxon>Oceanospirillales</taxon>
        <taxon>Oceanospirillaceae</taxon>
        <taxon>Bacterioplanes</taxon>
    </lineage>
</organism>
<proteinExistence type="predicted"/>
<dbReference type="Proteomes" id="UP000202440">
    <property type="component" value="Chromosome"/>
</dbReference>